<dbReference type="EMBL" id="VCPD01000001">
    <property type="protein sequence ID" value="TMV10318.1"/>
    <property type="molecule type" value="Genomic_DNA"/>
</dbReference>
<dbReference type="Gene3D" id="3.30.300.20">
    <property type="match status" value="1"/>
</dbReference>
<dbReference type="InterPro" id="IPR003718">
    <property type="entry name" value="OsmC/Ohr_fam"/>
</dbReference>
<accession>A0ABY2X5E4</accession>
<proteinExistence type="predicted"/>
<dbReference type="SUPFAM" id="SSF82784">
    <property type="entry name" value="OsmC-like"/>
    <property type="match status" value="1"/>
</dbReference>
<evidence type="ECO:0000313" key="2">
    <source>
        <dbReference type="Proteomes" id="UP001193035"/>
    </source>
</evidence>
<gene>
    <name evidence="1" type="ORF">FGK63_04445</name>
</gene>
<dbReference type="Proteomes" id="UP001193035">
    <property type="component" value="Unassembled WGS sequence"/>
</dbReference>
<name>A0ABY2X5E4_9RHOB</name>
<protein>
    <submittedName>
        <fullName evidence="1">OsmC family peroxiredoxin</fullName>
    </submittedName>
</protein>
<reference evidence="1 2" key="1">
    <citation type="submission" date="2019-05" db="EMBL/GenBank/DDBJ databases">
        <title>Ruegeria sp. nov., isolated from tidal flat.</title>
        <authorList>
            <person name="Kim W."/>
        </authorList>
    </citation>
    <scope>NUCLEOTIDE SEQUENCE [LARGE SCALE GENOMIC DNA]</scope>
    <source>
        <strain evidence="1 2">CAU 1488</strain>
    </source>
</reference>
<dbReference type="Pfam" id="PF02566">
    <property type="entry name" value="OsmC"/>
    <property type="match status" value="1"/>
</dbReference>
<comment type="caution">
    <text evidence="1">The sequence shown here is derived from an EMBL/GenBank/DDBJ whole genome shotgun (WGS) entry which is preliminary data.</text>
</comment>
<dbReference type="RefSeq" id="WP_138840375.1">
    <property type="nucleotide sequence ID" value="NZ_VCPD01000001.1"/>
</dbReference>
<dbReference type="InterPro" id="IPR036102">
    <property type="entry name" value="OsmC/Ohrsf"/>
</dbReference>
<keyword evidence="2" id="KW-1185">Reference proteome</keyword>
<organism evidence="1 2">
    <name type="scientific">Ruegeria sediminis</name>
    <dbReference type="NCBI Taxonomy" id="2583820"/>
    <lineage>
        <taxon>Bacteria</taxon>
        <taxon>Pseudomonadati</taxon>
        <taxon>Pseudomonadota</taxon>
        <taxon>Alphaproteobacteria</taxon>
        <taxon>Rhodobacterales</taxon>
        <taxon>Roseobacteraceae</taxon>
        <taxon>Ruegeria</taxon>
    </lineage>
</organism>
<sequence>MPSVNVHLNNIAGTEAAIGWAGSHTIVADRPAGKAGGLGLGFNGAEMLALAIGGCFCNDLRYVAHSHAVEIAEIDVQVTLFLEGDPIIATSAEMVVTCFTKDGIDAVNIIEEAKLSCMVSNSIAKGVPVSILLSDLRPRDKPLPR</sequence>
<evidence type="ECO:0000313" key="1">
    <source>
        <dbReference type="EMBL" id="TMV10318.1"/>
    </source>
</evidence>
<dbReference type="InterPro" id="IPR015946">
    <property type="entry name" value="KH_dom-like_a/b"/>
</dbReference>